<dbReference type="RefSeq" id="XP_028471232.1">
    <property type="nucleotide sequence ID" value="XM_028613832.1"/>
</dbReference>
<keyword evidence="2" id="KW-1185">Reference proteome</keyword>
<sequence>MRPCVSLNSASLRAGIRNNPCECTDWELHDCWCTKTTSGTCADAVIMQLDSTTIGPAWQE</sequence>
<gene>
    <name evidence="1" type="ORF">SODALDRAFT_355633</name>
</gene>
<dbReference type="AlphaFoldDB" id="A0A3N2Q9K8"/>
<dbReference type="EMBL" id="ML119051">
    <property type="protein sequence ID" value="ROT43426.1"/>
    <property type="molecule type" value="Genomic_DNA"/>
</dbReference>
<proteinExistence type="predicted"/>
<evidence type="ECO:0000313" key="2">
    <source>
        <dbReference type="Proteomes" id="UP000272025"/>
    </source>
</evidence>
<organism evidence="1 2">
    <name type="scientific">Sodiomyces alkalinus (strain CBS 110278 / VKM F-3762 / F11)</name>
    <name type="common">Alkaliphilic filamentous fungus</name>
    <dbReference type="NCBI Taxonomy" id="1314773"/>
    <lineage>
        <taxon>Eukaryota</taxon>
        <taxon>Fungi</taxon>
        <taxon>Dikarya</taxon>
        <taxon>Ascomycota</taxon>
        <taxon>Pezizomycotina</taxon>
        <taxon>Sordariomycetes</taxon>
        <taxon>Hypocreomycetidae</taxon>
        <taxon>Glomerellales</taxon>
        <taxon>Plectosphaerellaceae</taxon>
        <taxon>Sodiomyces</taxon>
    </lineage>
</organism>
<dbReference type="GeneID" id="39582310"/>
<evidence type="ECO:0000313" key="1">
    <source>
        <dbReference type="EMBL" id="ROT43426.1"/>
    </source>
</evidence>
<protein>
    <submittedName>
        <fullName evidence="1">Uncharacterized protein</fullName>
    </submittedName>
</protein>
<name>A0A3N2Q9K8_SODAK</name>
<reference evidence="1 2" key="1">
    <citation type="journal article" date="2018" name="Mol. Ecol.">
        <title>The obligate alkalophilic soda-lake fungus Sodiomyces alkalinus has shifted to a protein diet.</title>
        <authorList>
            <person name="Grum-Grzhimaylo A.A."/>
            <person name="Falkoski D.L."/>
            <person name="van den Heuvel J."/>
            <person name="Valero-Jimenez C.A."/>
            <person name="Min B."/>
            <person name="Choi I.G."/>
            <person name="Lipzen A."/>
            <person name="Daum C.G."/>
            <person name="Aanen D.K."/>
            <person name="Tsang A."/>
            <person name="Henrissat B."/>
            <person name="Bilanenko E.N."/>
            <person name="de Vries R.P."/>
            <person name="van Kan J.A.L."/>
            <person name="Grigoriev I.V."/>
            <person name="Debets A.J.M."/>
        </authorList>
    </citation>
    <scope>NUCLEOTIDE SEQUENCE [LARGE SCALE GENOMIC DNA]</scope>
    <source>
        <strain evidence="1 2">F11</strain>
    </source>
</reference>
<accession>A0A3N2Q9K8</accession>
<dbReference type="Proteomes" id="UP000272025">
    <property type="component" value="Unassembled WGS sequence"/>
</dbReference>